<feature type="compositionally biased region" description="Basic residues" evidence="1">
    <location>
        <begin position="1"/>
        <end position="21"/>
    </location>
</feature>
<sequence length="84" mass="9453">KKEKAFKKPRSVKKRVPRIQKKNVVNQPLRKRTEQADPEKAQPASEDMETDADTGISKSPNNKVPIFQAQTSPISSSLNQPLLE</sequence>
<feature type="non-terminal residue" evidence="2">
    <location>
        <position position="84"/>
    </location>
</feature>
<dbReference type="EMBL" id="LXQA010674625">
    <property type="protein sequence ID" value="MCI65374.1"/>
    <property type="molecule type" value="Genomic_DNA"/>
</dbReference>
<evidence type="ECO:0000313" key="2">
    <source>
        <dbReference type="EMBL" id="MCI65374.1"/>
    </source>
</evidence>
<reference evidence="2 3" key="1">
    <citation type="journal article" date="2018" name="Front. Plant Sci.">
        <title>Red Clover (Trifolium pratense) and Zigzag Clover (T. medium) - A Picture of Genomic Similarities and Differences.</title>
        <authorList>
            <person name="Dluhosova J."/>
            <person name="Istvanek J."/>
            <person name="Nedelnik J."/>
            <person name="Repkova J."/>
        </authorList>
    </citation>
    <scope>NUCLEOTIDE SEQUENCE [LARGE SCALE GENOMIC DNA]</scope>
    <source>
        <strain evidence="3">cv. 10/8</strain>
        <tissue evidence="2">Leaf</tissue>
    </source>
</reference>
<accession>A0A392TXG1</accession>
<comment type="caution">
    <text evidence="2">The sequence shown here is derived from an EMBL/GenBank/DDBJ whole genome shotgun (WGS) entry which is preliminary data.</text>
</comment>
<name>A0A392TXG1_9FABA</name>
<feature type="region of interest" description="Disordered" evidence="1">
    <location>
        <begin position="1"/>
        <end position="84"/>
    </location>
</feature>
<dbReference type="AlphaFoldDB" id="A0A392TXG1"/>
<dbReference type="Proteomes" id="UP000265520">
    <property type="component" value="Unassembled WGS sequence"/>
</dbReference>
<keyword evidence="3" id="KW-1185">Reference proteome</keyword>
<proteinExistence type="predicted"/>
<protein>
    <submittedName>
        <fullName evidence="2">Uncharacterized protein</fullName>
    </submittedName>
</protein>
<feature type="non-terminal residue" evidence="2">
    <location>
        <position position="1"/>
    </location>
</feature>
<organism evidence="2 3">
    <name type="scientific">Trifolium medium</name>
    <dbReference type="NCBI Taxonomy" id="97028"/>
    <lineage>
        <taxon>Eukaryota</taxon>
        <taxon>Viridiplantae</taxon>
        <taxon>Streptophyta</taxon>
        <taxon>Embryophyta</taxon>
        <taxon>Tracheophyta</taxon>
        <taxon>Spermatophyta</taxon>
        <taxon>Magnoliopsida</taxon>
        <taxon>eudicotyledons</taxon>
        <taxon>Gunneridae</taxon>
        <taxon>Pentapetalae</taxon>
        <taxon>rosids</taxon>
        <taxon>fabids</taxon>
        <taxon>Fabales</taxon>
        <taxon>Fabaceae</taxon>
        <taxon>Papilionoideae</taxon>
        <taxon>50 kb inversion clade</taxon>
        <taxon>NPAAA clade</taxon>
        <taxon>Hologalegina</taxon>
        <taxon>IRL clade</taxon>
        <taxon>Trifolieae</taxon>
        <taxon>Trifolium</taxon>
    </lineage>
</organism>
<evidence type="ECO:0000256" key="1">
    <source>
        <dbReference type="SAM" id="MobiDB-lite"/>
    </source>
</evidence>
<evidence type="ECO:0000313" key="3">
    <source>
        <dbReference type="Proteomes" id="UP000265520"/>
    </source>
</evidence>
<feature type="compositionally biased region" description="Basic and acidic residues" evidence="1">
    <location>
        <begin position="31"/>
        <end position="40"/>
    </location>
</feature>
<feature type="compositionally biased region" description="Polar residues" evidence="1">
    <location>
        <begin position="56"/>
        <end position="84"/>
    </location>
</feature>